<reference evidence="1 2" key="1">
    <citation type="submission" date="2017-08" db="EMBL/GenBank/DDBJ databases">
        <title>Infants hospitalized years apart are colonized by the same room-sourced microbial strains.</title>
        <authorList>
            <person name="Brooks B."/>
            <person name="Olm M.R."/>
            <person name="Firek B.A."/>
            <person name="Baker R."/>
            <person name="Thomas B.C."/>
            <person name="Morowitz M.J."/>
            <person name="Banfield J.F."/>
        </authorList>
    </citation>
    <scope>NUCLEOTIDE SEQUENCE [LARGE SCALE GENOMIC DNA]</scope>
    <source>
        <strain evidence="1">S2_003_000_R2_4</strain>
    </source>
</reference>
<accession>A0A2W5V495</accession>
<gene>
    <name evidence="1" type="ORF">DI526_15735</name>
</gene>
<evidence type="ECO:0000313" key="2">
    <source>
        <dbReference type="Proteomes" id="UP000249393"/>
    </source>
</evidence>
<sequence>MTPLQRRQHLAGMGIVATAPRKSYLGKFTPLTSVQSAWVKSLLTVWGECVRGNTGPKKPRGHSCWNGMRGRNWSDKALERFTAALNQARSEGFRGQLAMNRAHEILWPRPSVSIIDEAIRKDDTDFVEQSVLLALDLNDPVYLVGLQYYTTRKKISDITRELQVIAPWLTIDEARKRVRWCLEIFRAKVFLSARKLLMENE</sequence>
<name>A0A2W5V495_9CAUL</name>
<dbReference type="Proteomes" id="UP000249393">
    <property type="component" value="Unassembled WGS sequence"/>
</dbReference>
<evidence type="ECO:0000313" key="1">
    <source>
        <dbReference type="EMBL" id="PZR32673.1"/>
    </source>
</evidence>
<comment type="caution">
    <text evidence="1">The sequence shown here is derived from an EMBL/GenBank/DDBJ whole genome shotgun (WGS) entry which is preliminary data.</text>
</comment>
<organism evidence="1 2">
    <name type="scientific">Caulobacter segnis</name>
    <dbReference type="NCBI Taxonomy" id="88688"/>
    <lineage>
        <taxon>Bacteria</taxon>
        <taxon>Pseudomonadati</taxon>
        <taxon>Pseudomonadota</taxon>
        <taxon>Alphaproteobacteria</taxon>
        <taxon>Caulobacterales</taxon>
        <taxon>Caulobacteraceae</taxon>
        <taxon>Caulobacter</taxon>
    </lineage>
</organism>
<dbReference type="RefSeq" id="WP_304280000.1">
    <property type="nucleotide sequence ID" value="NZ_QFQZ01000055.1"/>
</dbReference>
<dbReference type="EMBL" id="QFQZ01000055">
    <property type="protein sequence ID" value="PZR32673.1"/>
    <property type="molecule type" value="Genomic_DNA"/>
</dbReference>
<protein>
    <submittedName>
        <fullName evidence="1">Uncharacterized protein</fullName>
    </submittedName>
</protein>
<proteinExistence type="predicted"/>
<dbReference type="AlphaFoldDB" id="A0A2W5V495"/>